<feature type="domain" description="Solute-binding protein family 3/N-terminal" evidence="1">
    <location>
        <begin position="32"/>
        <end position="250"/>
    </location>
</feature>
<evidence type="ECO:0000313" key="3">
    <source>
        <dbReference type="Proteomes" id="UP000614272"/>
    </source>
</evidence>
<dbReference type="EMBL" id="BMGJ01000001">
    <property type="protein sequence ID" value="GGD51242.1"/>
    <property type="molecule type" value="Genomic_DNA"/>
</dbReference>
<reference evidence="3" key="1">
    <citation type="journal article" date="2019" name="Int. J. Syst. Evol. Microbiol.">
        <title>The Global Catalogue of Microorganisms (GCM) 10K type strain sequencing project: providing services to taxonomists for standard genome sequencing and annotation.</title>
        <authorList>
            <consortium name="The Broad Institute Genomics Platform"/>
            <consortium name="The Broad Institute Genome Sequencing Center for Infectious Disease"/>
            <person name="Wu L."/>
            <person name="Ma J."/>
        </authorList>
    </citation>
    <scope>NUCLEOTIDE SEQUENCE [LARGE SCALE GENOMIC DNA]</scope>
    <source>
        <strain evidence="3">CGMCC 1.12923</strain>
    </source>
</reference>
<dbReference type="Gene3D" id="3.40.190.10">
    <property type="entry name" value="Periplasmic binding protein-like II"/>
    <property type="match status" value="2"/>
</dbReference>
<proteinExistence type="predicted"/>
<keyword evidence="3" id="KW-1185">Reference proteome</keyword>
<comment type="caution">
    <text evidence="2">The sequence shown here is derived from an EMBL/GenBank/DDBJ whole genome shotgun (WGS) entry which is preliminary data.</text>
</comment>
<evidence type="ECO:0000313" key="2">
    <source>
        <dbReference type="EMBL" id="GGD51242.1"/>
    </source>
</evidence>
<gene>
    <name evidence="2" type="ORF">GCM10011357_03960</name>
</gene>
<name>A0ABQ1R0T4_9ALTE</name>
<dbReference type="Proteomes" id="UP000614272">
    <property type="component" value="Unassembled WGS sequence"/>
</dbReference>
<dbReference type="SUPFAM" id="SSF53850">
    <property type="entry name" value="Periplasmic binding protein-like II"/>
    <property type="match status" value="1"/>
</dbReference>
<organism evidence="2 3">
    <name type="scientific">Lacimicrobium alkaliphilum</name>
    <dbReference type="NCBI Taxonomy" id="1526571"/>
    <lineage>
        <taxon>Bacteria</taxon>
        <taxon>Pseudomonadati</taxon>
        <taxon>Pseudomonadota</taxon>
        <taxon>Gammaproteobacteria</taxon>
        <taxon>Alteromonadales</taxon>
        <taxon>Alteromonadaceae</taxon>
        <taxon>Lacimicrobium</taxon>
    </lineage>
</organism>
<protein>
    <recommendedName>
        <fullName evidence="1">Solute-binding protein family 3/N-terminal domain-containing protein</fullName>
    </recommendedName>
</protein>
<dbReference type="PANTHER" id="PTHR38834">
    <property type="entry name" value="PERIPLASMIC SUBSTRATE BINDING PROTEIN FAMILY 3"/>
    <property type="match status" value="1"/>
</dbReference>
<evidence type="ECO:0000259" key="1">
    <source>
        <dbReference type="Pfam" id="PF00497"/>
    </source>
</evidence>
<dbReference type="PANTHER" id="PTHR38834:SF3">
    <property type="entry name" value="SOLUTE-BINDING PROTEIN FAMILY 3_N-TERMINAL DOMAIN-CONTAINING PROTEIN"/>
    <property type="match status" value="1"/>
</dbReference>
<dbReference type="Pfam" id="PF00497">
    <property type="entry name" value="SBP_bac_3"/>
    <property type="match status" value="1"/>
</dbReference>
<dbReference type="InterPro" id="IPR001638">
    <property type="entry name" value="Solute-binding_3/MltF_N"/>
</dbReference>
<dbReference type="RefSeq" id="WP_099034594.1">
    <property type="nucleotide sequence ID" value="NZ_BMGJ01000001.1"/>
</dbReference>
<accession>A0ABQ1R0T4</accession>
<sequence>MNPVQTIFFVLLVIFPSVVDAQQPKADRLIIYTHDFQPYHYYEHRKLVGINLDLVVMALEKAEIDYEFQQVNWARSLALLEEHGNNALLSMIRSESREARYQWVGPLVSSYTCLYRLRVRKDIQVHSLTDVKDYTIGLLRGGQTHRLLEENGFEDGKHLVPLVNIKDTYRMLEKGRVDLIPGSPLATPYQLEQAGMSVSELSEAFCLPDFGEANYLALSLGVNKRVRDKLNQALSTLKAQGIFETVAGQYRRQSVSLQ</sequence>